<reference evidence="3" key="1">
    <citation type="submission" date="2025-08" db="UniProtKB">
        <authorList>
            <consortium name="RefSeq"/>
        </authorList>
    </citation>
    <scope>IDENTIFICATION</scope>
</reference>
<dbReference type="Proteomes" id="UP000694918">
    <property type="component" value="Unplaced"/>
</dbReference>
<dbReference type="RefSeq" id="XP_011001165.1">
    <property type="nucleotide sequence ID" value="XM_011002863.1"/>
</dbReference>
<evidence type="ECO:0000256" key="1">
    <source>
        <dbReference type="SAM" id="Phobius"/>
    </source>
</evidence>
<evidence type="ECO:0000313" key="2">
    <source>
        <dbReference type="Proteomes" id="UP000694918"/>
    </source>
</evidence>
<dbReference type="AlphaFoldDB" id="A0AAJ6SZD9"/>
<evidence type="ECO:0000313" key="3">
    <source>
        <dbReference type="RefSeq" id="XP_011001165.1"/>
    </source>
</evidence>
<keyword evidence="2" id="KW-1185">Reference proteome</keyword>
<dbReference type="GeneID" id="105108530"/>
<keyword evidence="1" id="KW-0812">Transmembrane</keyword>
<name>A0AAJ6SZD9_POPEU</name>
<accession>A0AAJ6SZD9</accession>
<gene>
    <name evidence="3" type="primary">LOC105108530</name>
</gene>
<feature type="transmembrane region" description="Helical" evidence="1">
    <location>
        <begin position="47"/>
        <end position="65"/>
    </location>
</feature>
<proteinExistence type="predicted"/>
<keyword evidence="1" id="KW-1133">Transmembrane helix</keyword>
<organism evidence="2 3">
    <name type="scientific">Populus euphratica</name>
    <name type="common">Euphrates poplar</name>
    <dbReference type="NCBI Taxonomy" id="75702"/>
    <lineage>
        <taxon>Eukaryota</taxon>
        <taxon>Viridiplantae</taxon>
        <taxon>Streptophyta</taxon>
        <taxon>Embryophyta</taxon>
        <taxon>Tracheophyta</taxon>
        <taxon>Spermatophyta</taxon>
        <taxon>Magnoliopsida</taxon>
        <taxon>eudicotyledons</taxon>
        <taxon>Gunneridae</taxon>
        <taxon>Pentapetalae</taxon>
        <taxon>rosids</taxon>
        <taxon>fabids</taxon>
        <taxon>Malpighiales</taxon>
        <taxon>Salicaceae</taxon>
        <taxon>Saliceae</taxon>
        <taxon>Populus</taxon>
    </lineage>
</organism>
<sequence length="204" mass="22396">MPVPHELFDQDLFSTSLLGLDLLWWHIKAIKVLPYLELLFLVELEQVLYQEITVVALGALVLFLVVELTLAKTMDLLIHMAEQTLLVRIVLFLGAAATSNPYWSSMAETFTGGAARTSSFTCDNIGGLPCGTPCFPLLHLLLHHQGPRVPIFLLACSIILEDITLLLGETANFRIVLPSIPQDLGDLTSKLKTGKSRRPSSGSC</sequence>
<protein>
    <submittedName>
        <fullName evidence="3">Uncharacterized protein LOC105108530</fullName>
    </submittedName>
</protein>
<keyword evidence="1" id="KW-0472">Membrane</keyword>
<dbReference type="KEGG" id="peu:105108530"/>
<feature type="transmembrane region" description="Helical" evidence="1">
    <location>
        <begin position="85"/>
        <end position="103"/>
    </location>
</feature>